<dbReference type="Proteomes" id="UP000006008">
    <property type="component" value="Unassembled WGS sequence"/>
</dbReference>
<dbReference type="SUPFAM" id="SSF50939">
    <property type="entry name" value="Sialidases"/>
    <property type="match status" value="1"/>
</dbReference>
<evidence type="ECO:0000313" key="1">
    <source>
        <dbReference type="EMBL" id="EHB91298.1"/>
    </source>
</evidence>
<keyword evidence="2" id="KW-1185">Reference proteome</keyword>
<evidence type="ECO:0008006" key="3">
    <source>
        <dbReference type="Google" id="ProtNLM"/>
    </source>
</evidence>
<sequence length="405" mass="45317">MFLSNRKNSTFCPGTGVMLIGFLLILATAVGCGSDRPPGTVICHYNQQDSIYVGSPSLCILPDGTYIASHDEFGPGSSSTTAAVTRIYRSEDRGEHWRPVTRLDGQFWSNLFVHRGILFLMGTDKEHGNLIIRRSEDRGNTWSSPIDSITGLLRMGEYHTAPMPVISYRGRIWRAVECARSNTDIWGKRYSAMIISAPDSADLLQAASWSVTDSLPYDSTYLDGKFGAWLEGNAVVTPDGNVADLLRVDYAPGPEYAALIRLRDSVSFDPFDPEKDFVRMPGGAKKFTVRYDSLSGRYWSLVNYVTQEWAGKQNPAWVRNTLALSSSPNLQEWTVHRTVLHHPDIAKHGFQYADWLFDGNDIVLLSRTAYDDNGTGAHNCHDANYMTFHRIKDFRKALTEQAGNR</sequence>
<dbReference type="PATRIC" id="fig|742725.3.peg.1425"/>
<dbReference type="STRING" id="742725.HMPREF9450_01347"/>
<name>G5H9N2_9BACT</name>
<dbReference type="CDD" id="cd15482">
    <property type="entry name" value="Sialidase_non-viral"/>
    <property type="match status" value="1"/>
</dbReference>
<dbReference type="EMBL" id="ADLD01000013">
    <property type="protein sequence ID" value="EHB91298.1"/>
    <property type="molecule type" value="Genomic_DNA"/>
</dbReference>
<organism evidence="1 2">
    <name type="scientific">Alistipes indistinctus YIT 12060</name>
    <dbReference type="NCBI Taxonomy" id="742725"/>
    <lineage>
        <taxon>Bacteria</taxon>
        <taxon>Pseudomonadati</taxon>
        <taxon>Bacteroidota</taxon>
        <taxon>Bacteroidia</taxon>
        <taxon>Bacteroidales</taxon>
        <taxon>Rikenellaceae</taxon>
        <taxon>Alistipes</taxon>
    </lineage>
</organism>
<reference evidence="1 2" key="1">
    <citation type="submission" date="2011-08" db="EMBL/GenBank/DDBJ databases">
        <title>The Genome Sequence of Alistipes indistinctus YIT 12060.</title>
        <authorList>
            <consortium name="The Broad Institute Genome Sequencing Platform"/>
            <person name="Earl A."/>
            <person name="Ward D."/>
            <person name="Feldgarden M."/>
            <person name="Gevers D."/>
            <person name="Morotomi M."/>
            <person name="Young S.K."/>
            <person name="Zeng Q."/>
            <person name="Gargeya S."/>
            <person name="Fitzgerald M."/>
            <person name="Haas B."/>
            <person name="Abouelleil A."/>
            <person name="Alvarado L."/>
            <person name="Arachchi H.M."/>
            <person name="Berlin A."/>
            <person name="Brown A."/>
            <person name="Chapman S.B."/>
            <person name="Chen Z."/>
            <person name="Dunbar C."/>
            <person name="Freedman E."/>
            <person name="Gearin G."/>
            <person name="Gellesch M."/>
            <person name="Goldberg J."/>
            <person name="Griggs A."/>
            <person name="Gujja S."/>
            <person name="Heiman D."/>
            <person name="Howarth C."/>
            <person name="Larson L."/>
            <person name="Lui A."/>
            <person name="MacDonald P.J.P."/>
            <person name="Montmayeur A."/>
            <person name="Murphy C."/>
            <person name="Neiman D."/>
            <person name="Pearson M."/>
            <person name="Priest M."/>
            <person name="Roberts A."/>
            <person name="Saif S."/>
            <person name="Shea T."/>
            <person name="Shenoy N."/>
            <person name="Sisk P."/>
            <person name="Stolte C."/>
            <person name="Sykes S."/>
            <person name="Wortman J."/>
            <person name="Nusbaum C."/>
            <person name="Birren B."/>
        </authorList>
    </citation>
    <scope>NUCLEOTIDE SEQUENCE [LARGE SCALE GENOMIC DNA]</scope>
    <source>
        <strain evidence="1 2">YIT 12060</strain>
    </source>
</reference>
<dbReference type="eggNOG" id="ENOG502Z7TW">
    <property type="taxonomic scope" value="Bacteria"/>
</dbReference>
<dbReference type="AlphaFoldDB" id="G5H9N2"/>
<accession>G5H9N2</accession>
<comment type="caution">
    <text evidence="1">The sequence shown here is derived from an EMBL/GenBank/DDBJ whole genome shotgun (WGS) entry which is preliminary data.</text>
</comment>
<dbReference type="HOGENOM" id="CLU_040888_1_0_10"/>
<dbReference type="Gene3D" id="2.120.10.10">
    <property type="match status" value="1"/>
</dbReference>
<proteinExistence type="predicted"/>
<dbReference type="InterPro" id="IPR036278">
    <property type="entry name" value="Sialidase_sf"/>
</dbReference>
<gene>
    <name evidence="1" type="ORF">HMPREF9450_01347</name>
</gene>
<protein>
    <recommendedName>
        <fullName evidence="3">Sialidase domain-containing protein</fullName>
    </recommendedName>
</protein>
<dbReference type="PROSITE" id="PS51257">
    <property type="entry name" value="PROKAR_LIPOPROTEIN"/>
    <property type="match status" value="1"/>
</dbReference>
<evidence type="ECO:0000313" key="2">
    <source>
        <dbReference type="Proteomes" id="UP000006008"/>
    </source>
</evidence>